<protein>
    <submittedName>
        <fullName evidence="1">Uncharacterized protein</fullName>
    </submittedName>
</protein>
<evidence type="ECO:0000313" key="2">
    <source>
        <dbReference type="Proteomes" id="UP000008022"/>
    </source>
</evidence>
<dbReference type="Proteomes" id="UP000008022">
    <property type="component" value="Unassembled WGS sequence"/>
</dbReference>
<sequence>MKSTGAFSNSQTSTISSVNFTILPQEEQDTMCNSATLPESEAKVFSQQISACTLRAKWAAGLAGGLAGRVKRRERYGAYGQLPGRASKCIQRTRLAVPRKVLTGPDS</sequence>
<name>A0A0E0N5U2_ORYRU</name>
<reference evidence="1" key="2">
    <citation type="submission" date="2015-06" db="UniProtKB">
        <authorList>
            <consortium name="EnsemblPlants"/>
        </authorList>
    </citation>
    <scope>IDENTIFICATION</scope>
</reference>
<dbReference type="Gramene" id="ORUFI01G42680.1">
    <property type="protein sequence ID" value="ORUFI01G42680.1"/>
    <property type="gene ID" value="ORUFI01G42680"/>
</dbReference>
<dbReference type="HOGENOM" id="CLU_2214262_0_0_1"/>
<accession>A0A0E0N5U2</accession>
<dbReference type="AlphaFoldDB" id="A0A0E0N5U2"/>
<reference evidence="2" key="1">
    <citation type="submission" date="2013-06" db="EMBL/GenBank/DDBJ databases">
        <authorList>
            <person name="Zhao Q."/>
        </authorList>
    </citation>
    <scope>NUCLEOTIDE SEQUENCE</scope>
    <source>
        <strain evidence="2">cv. W1943</strain>
    </source>
</reference>
<dbReference type="EnsemblPlants" id="ORUFI01G42680.1">
    <property type="protein sequence ID" value="ORUFI01G42680.1"/>
    <property type="gene ID" value="ORUFI01G42680"/>
</dbReference>
<evidence type="ECO:0000313" key="1">
    <source>
        <dbReference type="EnsemblPlants" id="ORUFI01G42680.1"/>
    </source>
</evidence>
<proteinExistence type="predicted"/>
<organism evidence="1 2">
    <name type="scientific">Oryza rufipogon</name>
    <name type="common">Brownbeard rice</name>
    <name type="synonym">Asian wild rice</name>
    <dbReference type="NCBI Taxonomy" id="4529"/>
    <lineage>
        <taxon>Eukaryota</taxon>
        <taxon>Viridiplantae</taxon>
        <taxon>Streptophyta</taxon>
        <taxon>Embryophyta</taxon>
        <taxon>Tracheophyta</taxon>
        <taxon>Spermatophyta</taxon>
        <taxon>Magnoliopsida</taxon>
        <taxon>Liliopsida</taxon>
        <taxon>Poales</taxon>
        <taxon>Poaceae</taxon>
        <taxon>BOP clade</taxon>
        <taxon>Oryzoideae</taxon>
        <taxon>Oryzeae</taxon>
        <taxon>Oryzinae</taxon>
        <taxon>Oryza</taxon>
    </lineage>
</organism>
<keyword evidence="2" id="KW-1185">Reference proteome</keyword>